<dbReference type="Gene3D" id="1.10.510.10">
    <property type="entry name" value="Transferase(Phosphotransferase) domain 1"/>
    <property type="match status" value="1"/>
</dbReference>
<evidence type="ECO:0000256" key="1">
    <source>
        <dbReference type="SAM" id="Phobius"/>
    </source>
</evidence>
<protein>
    <recommendedName>
        <fullName evidence="4">Type VII secretion protein EssB</fullName>
    </recommendedName>
</protein>
<accession>A0A2A2IC87</accession>
<dbReference type="InterPro" id="IPR018778">
    <property type="entry name" value="T7SS_EssB"/>
</dbReference>
<evidence type="ECO:0000313" key="2">
    <source>
        <dbReference type="EMBL" id="PAV28978.1"/>
    </source>
</evidence>
<keyword evidence="1" id="KW-1133">Transmembrane helix</keyword>
<proteinExistence type="predicted"/>
<evidence type="ECO:0000313" key="3">
    <source>
        <dbReference type="Proteomes" id="UP000218887"/>
    </source>
</evidence>
<dbReference type="OrthoDB" id="4975281at2"/>
<gene>
    <name evidence="2" type="ORF">CIL05_13435</name>
</gene>
<evidence type="ECO:0008006" key="4">
    <source>
        <dbReference type="Google" id="ProtNLM"/>
    </source>
</evidence>
<dbReference type="RefSeq" id="WP_095656069.1">
    <property type="nucleotide sequence ID" value="NZ_NPOA01000009.1"/>
</dbReference>
<dbReference type="EMBL" id="NPOA01000009">
    <property type="protein sequence ID" value="PAV28978.1"/>
    <property type="molecule type" value="Genomic_DNA"/>
</dbReference>
<reference evidence="2 3" key="1">
    <citation type="submission" date="2017-08" db="EMBL/GenBank/DDBJ databases">
        <title>Virgibacillus indicus sp. nov. and Virgibacillus profoundi sp. nov, two moderately halophilic bacteria isolated from marine sediment by using the Microfluidic Streak Plate.</title>
        <authorList>
            <person name="Xu B."/>
            <person name="Hu B."/>
            <person name="Wang J."/>
            <person name="Zhu Y."/>
            <person name="Huang L."/>
            <person name="Du W."/>
            <person name="Huang Y."/>
        </authorList>
    </citation>
    <scope>NUCLEOTIDE SEQUENCE [LARGE SCALE GENOMIC DNA]</scope>
    <source>
        <strain evidence="2 3">IO3-P3-H5</strain>
    </source>
</reference>
<dbReference type="Proteomes" id="UP000218887">
    <property type="component" value="Unassembled WGS sequence"/>
</dbReference>
<keyword evidence="1" id="KW-0472">Membrane</keyword>
<name>A0A2A2IC87_9BACI</name>
<organism evidence="2 3">
    <name type="scientific">Virgibacillus profundi</name>
    <dbReference type="NCBI Taxonomy" id="2024555"/>
    <lineage>
        <taxon>Bacteria</taxon>
        <taxon>Bacillati</taxon>
        <taxon>Bacillota</taxon>
        <taxon>Bacilli</taxon>
        <taxon>Bacillales</taxon>
        <taxon>Bacillaceae</taxon>
        <taxon>Virgibacillus</taxon>
    </lineage>
</organism>
<keyword evidence="3" id="KW-1185">Reference proteome</keyword>
<dbReference type="Pfam" id="PF10140">
    <property type="entry name" value="YukC"/>
    <property type="match status" value="1"/>
</dbReference>
<sequence>MMEGHYALRHGTIKENDDVIVYEIPKAQTDLVETEQLDELRRKDSFFFDFWRYTVDEKYIHIYYKREKNYKSLKSIPVSNNGLKQKIATNLLIVEKLIGTQYTTIIHPDNIYVNEKGDVKFAHRGIRSVLPTEELTSPQLVKELKPILKSLFMASNFADAEKNDKNNSRDIFINEINSAATIKQLREIVNNPNLFHHKTTVPTQKPKQSENPKRKYLLPAGFLIGVALGMILLYMIKVVPLTEASTEATGQQNEKQEVLTNENKELQSMLDDNRKMMHAYRSAVIGDSEEAISIFEDVENLDESAKRTLIEQYINLNTVESLKKAGKMSEAYHVKVVEGLRGINSEEAGQAILQISSDDPVVKIEQAWINGEHKNVIELSKGIAENNRAKFLAAKSYIELDNHQEAMKLGKELENKDIQVASLEVQKNKINANDDMEDDEKEEAIKKLDEEIKNIKG</sequence>
<comment type="caution">
    <text evidence="2">The sequence shown here is derived from an EMBL/GenBank/DDBJ whole genome shotgun (WGS) entry which is preliminary data.</text>
</comment>
<feature type="transmembrane region" description="Helical" evidence="1">
    <location>
        <begin position="216"/>
        <end position="236"/>
    </location>
</feature>
<dbReference type="AlphaFoldDB" id="A0A2A2IC87"/>
<keyword evidence="1" id="KW-0812">Transmembrane</keyword>